<organism evidence="2 3">
    <name type="scientific">Kineococcus radiotolerans (strain ATCC BAA-149 / DSM 14245 / SRS30216)</name>
    <dbReference type="NCBI Taxonomy" id="266940"/>
    <lineage>
        <taxon>Bacteria</taxon>
        <taxon>Bacillati</taxon>
        <taxon>Actinomycetota</taxon>
        <taxon>Actinomycetes</taxon>
        <taxon>Kineosporiales</taxon>
        <taxon>Kineosporiaceae</taxon>
        <taxon>Kineococcus</taxon>
    </lineage>
</organism>
<dbReference type="InterPro" id="IPR013901">
    <property type="entry name" value="Anthrone_oxy"/>
</dbReference>
<keyword evidence="1" id="KW-1133">Transmembrane helix</keyword>
<evidence type="ECO:0000313" key="2">
    <source>
        <dbReference type="EMBL" id="ABS03886.1"/>
    </source>
</evidence>
<proteinExistence type="predicted"/>
<dbReference type="RefSeq" id="WP_012087898.1">
    <property type="nucleotide sequence ID" value="NC_009664.2"/>
</dbReference>
<evidence type="ECO:0000313" key="3">
    <source>
        <dbReference type="Proteomes" id="UP000001116"/>
    </source>
</evidence>
<dbReference type="OrthoDB" id="428263at2"/>
<dbReference type="Pfam" id="PF08592">
    <property type="entry name" value="Anthrone_oxy"/>
    <property type="match status" value="1"/>
</dbReference>
<feature type="transmembrane region" description="Helical" evidence="1">
    <location>
        <begin position="6"/>
        <end position="31"/>
    </location>
</feature>
<dbReference type="Proteomes" id="UP000001116">
    <property type="component" value="Chromosome"/>
</dbReference>
<accession>A6WAP7</accession>
<gene>
    <name evidence="2" type="ordered locus">Krad_2406</name>
</gene>
<dbReference type="STRING" id="266940.Krad_2406"/>
<dbReference type="EMBL" id="CP000750">
    <property type="protein sequence ID" value="ABS03886.1"/>
    <property type="molecule type" value="Genomic_DNA"/>
</dbReference>
<keyword evidence="1" id="KW-0472">Membrane</keyword>
<reference evidence="3" key="1">
    <citation type="journal article" date="2008" name="PLoS ONE">
        <title>Survival in nuclear waste, extreme resistance, and potential applications gleaned from the genome sequence of Kineococcus radiotolerans SRS30216.</title>
        <authorList>
            <person name="Bagwell C.E."/>
            <person name="Bhat S."/>
            <person name="Hawkins G.M."/>
            <person name="Smith B.W."/>
            <person name="Biswas T."/>
            <person name="Hoover T.R."/>
            <person name="Saunders E."/>
            <person name="Han C.S."/>
            <person name="Tsodikov O.V."/>
            <person name="Shimkets L.J."/>
        </authorList>
    </citation>
    <scope>NUCLEOTIDE SEQUENCE [LARGE SCALE GENOMIC DNA]</scope>
    <source>
        <strain evidence="3">ATCC BAA-149 / DSM 14245 / SRS30216</strain>
    </source>
</reference>
<evidence type="ECO:0000256" key="1">
    <source>
        <dbReference type="SAM" id="Phobius"/>
    </source>
</evidence>
<feature type="transmembrane region" description="Helical" evidence="1">
    <location>
        <begin position="78"/>
        <end position="100"/>
    </location>
</feature>
<keyword evidence="3" id="KW-1185">Reference proteome</keyword>
<dbReference type="HOGENOM" id="CLU_111152_2_0_11"/>
<dbReference type="AlphaFoldDB" id="A6WAP7"/>
<name>A6WAP7_KINRD</name>
<keyword evidence="1" id="KW-0812">Transmembrane</keyword>
<dbReference type="KEGG" id="kra:Krad_2406"/>
<feature type="transmembrane region" description="Helical" evidence="1">
    <location>
        <begin position="52"/>
        <end position="72"/>
    </location>
</feature>
<sequence>MRTLTLASGIGCAVVGGVFFAFSTFAVPALARLPEAEAGRAMRSINVLALRPPFMVVLFGTAAACLVLGVLAVRNSDLLVVGGCASYLLGVVAVTVVVNVPLNDRLAYGQVVFGAYAGAWLRWNHVRTTAGLLAAVLLITRHDVPSQG</sequence>
<protein>
    <recommendedName>
        <fullName evidence="4">DUF1772 domain-containing protein</fullName>
    </recommendedName>
</protein>
<evidence type="ECO:0008006" key="4">
    <source>
        <dbReference type="Google" id="ProtNLM"/>
    </source>
</evidence>
<dbReference type="eggNOG" id="COG5500">
    <property type="taxonomic scope" value="Bacteria"/>
</dbReference>